<evidence type="ECO:0000313" key="1">
    <source>
        <dbReference type="Proteomes" id="UP000887565"/>
    </source>
</evidence>
<dbReference type="AlphaFoldDB" id="A0A915IER9"/>
<name>A0A915IER9_ROMCU</name>
<protein>
    <submittedName>
        <fullName evidence="2">Uncharacterized protein</fullName>
    </submittedName>
</protein>
<proteinExistence type="predicted"/>
<organism evidence="1 2">
    <name type="scientific">Romanomermis culicivorax</name>
    <name type="common">Nematode worm</name>
    <dbReference type="NCBI Taxonomy" id="13658"/>
    <lineage>
        <taxon>Eukaryota</taxon>
        <taxon>Metazoa</taxon>
        <taxon>Ecdysozoa</taxon>
        <taxon>Nematoda</taxon>
        <taxon>Enoplea</taxon>
        <taxon>Dorylaimia</taxon>
        <taxon>Mermithida</taxon>
        <taxon>Mermithoidea</taxon>
        <taxon>Mermithidae</taxon>
        <taxon>Romanomermis</taxon>
    </lineage>
</organism>
<dbReference type="WBParaSite" id="nRc.2.0.1.t12685-RA">
    <property type="protein sequence ID" value="nRc.2.0.1.t12685-RA"/>
    <property type="gene ID" value="nRc.2.0.1.g12685"/>
</dbReference>
<reference evidence="2" key="1">
    <citation type="submission" date="2022-11" db="UniProtKB">
        <authorList>
            <consortium name="WormBaseParasite"/>
        </authorList>
    </citation>
    <scope>IDENTIFICATION</scope>
</reference>
<keyword evidence="1" id="KW-1185">Reference proteome</keyword>
<accession>A0A915IER9</accession>
<evidence type="ECO:0000313" key="2">
    <source>
        <dbReference type="WBParaSite" id="nRc.2.0.1.t12685-RA"/>
    </source>
</evidence>
<dbReference type="Proteomes" id="UP000887565">
    <property type="component" value="Unplaced"/>
</dbReference>
<sequence>MTKEEEEPDVVFTEKGVSDLAQHFLIGDNYDCSDFSFGIRHQILTVQSVSMAICTNWCVVAELITEKHLQQNLLVVCQTDNNSSIFINLDLFWQMAMSISLRSSFVLKSFVAKGG</sequence>